<accession>A0A9Q0E728</accession>
<dbReference type="PANTHER" id="PTHR11505">
    <property type="entry name" value="L1 TRANSPOSABLE ELEMENT-RELATED"/>
    <property type="match status" value="1"/>
</dbReference>
<reference evidence="1" key="1">
    <citation type="submission" date="2022-07" db="EMBL/GenBank/DDBJ databases">
        <title>Chromosome-level genome of Muraenolepis orangiensis.</title>
        <authorList>
            <person name="Kim J."/>
        </authorList>
    </citation>
    <scope>NUCLEOTIDE SEQUENCE</scope>
    <source>
        <strain evidence="1">KU_S4_2022</strain>
        <tissue evidence="1">Muscle</tissue>
    </source>
</reference>
<protein>
    <submittedName>
        <fullName evidence="1">Uncharacterized protein</fullName>
    </submittedName>
</protein>
<keyword evidence="2" id="KW-1185">Reference proteome</keyword>
<evidence type="ECO:0000313" key="1">
    <source>
        <dbReference type="EMBL" id="KAJ3599192.1"/>
    </source>
</evidence>
<dbReference type="Gene3D" id="3.30.70.1820">
    <property type="entry name" value="L1 transposable element, RRM domain"/>
    <property type="match status" value="1"/>
</dbReference>
<organism evidence="1 2">
    <name type="scientific">Muraenolepis orangiensis</name>
    <name type="common">Patagonian moray cod</name>
    <dbReference type="NCBI Taxonomy" id="630683"/>
    <lineage>
        <taxon>Eukaryota</taxon>
        <taxon>Metazoa</taxon>
        <taxon>Chordata</taxon>
        <taxon>Craniata</taxon>
        <taxon>Vertebrata</taxon>
        <taxon>Euteleostomi</taxon>
        <taxon>Actinopterygii</taxon>
        <taxon>Neopterygii</taxon>
        <taxon>Teleostei</taxon>
        <taxon>Neoteleostei</taxon>
        <taxon>Acanthomorphata</taxon>
        <taxon>Zeiogadaria</taxon>
        <taxon>Gadariae</taxon>
        <taxon>Gadiformes</taxon>
        <taxon>Muraenolepidoidei</taxon>
        <taxon>Muraenolepididae</taxon>
        <taxon>Muraenolepis</taxon>
    </lineage>
</organism>
<dbReference type="AlphaFoldDB" id="A0A9Q0E728"/>
<comment type="caution">
    <text evidence="1">The sequence shown here is derived from an EMBL/GenBank/DDBJ whole genome shotgun (WGS) entry which is preliminary data.</text>
</comment>
<dbReference type="Proteomes" id="UP001148018">
    <property type="component" value="Unassembled WGS sequence"/>
</dbReference>
<gene>
    <name evidence="1" type="ORF">NHX12_033155</name>
</gene>
<name>A0A9Q0E728_9TELE</name>
<proteinExistence type="predicted"/>
<evidence type="ECO:0000313" key="2">
    <source>
        <dbReference type="Proteomes" id="UP001148018"/>
    </source>
</evidence>
<dbReference type="InterPro" id="IPR004244">
    <property type="entry name" value="Transposase_22"/>
</dbReference>
<sequence>MADMEEWSTEAEEVICQAKVAQESIQAKLTVLESRSRRNNMHIYGIPEDAEGDKVQQFIENFIKTKLSLPDTELGIQRCHRALGPKPPQNAIPRSVVIYLLEYRIKELVLHSAWGKKNPS</sequence>
<dbReference type="EMBL" id="JANIIK010000048">
    <property type="protein sequence ID" value="KAJ3599192.1"/>
    <property type="molecule type" value="Genomic_DNA"/>
</dbReference>
<dbReference type="OrthoDB" id="8862550at2759"/>